<dbReference type="PANTHER" id="PTHR43566">
    <property type="entry name" value="CONSERVED PROTEIN"/>
    <property type="match status" value="1"/>
</dbReference>
<accession>A0A445N240</accession>
<dbReference type="AlphaFoldDB" id="A0A445N240"/>
<proteinExistence type="predicted"/>
<evidence type="ECO:0000313" key="2">
    <source>
        <dbReference type="EMBL" id="SPD75772.1"/>
    </source>
</evidence>
<dbReference type="Pfam" id="PF13173">
    <property type="entry name" value="AAA_14"/>
    <property type="match status" value="1"/>
</dbReference>
<gene>
    <name evidence="2" type="ORF">PITCH_A720112</name>
</gene>
<dbReference type="EMBL" id="OJIN01000217">
    <property type="protein sequence ID" value="SPD75772.1"/>
    <property type="molecule type" value="Genomic_DNA"/>
</dbReference>
<evidence type="ECO:0000259" key="1">
    <source>
        <dbReference type="Pfam" id="PF13173"/>
    </source>
</evidence>
<dbReference type="PANTHER" id="PTHR43566:SF2">
    <property type="entry name" value="DUF4143 DOMAIN-CONTAINING PROTEIN"/>
    <property type="match status" value="1"/>
</dbReference>
<dbReference type="InterPro" id="IPR027417">
    <property type="entry name" value="P-loop_NTPase"/>
</dbReference>
<name>A0A445N240_9BACT</name>
<feature type="domain" description="AAA" evidence="1">
    <location>
        <begin position="17"/>
        <end position="108"/>
    </location>
</feature>
<sequence>MKRSYEKLLKSYLATFPCVALIGVRQCGKTTLLETLPEGWKHFDLERRADLALASRDPDMFLRLNPRQVAIDEVQVMPELFPALRVAIDEHRLERGRFVITGSSSPEWNSPNLAHQKT</sequence>
<dbReference type="InterPro" id="IPR041682">
    <property type="entry name" value="AAA_14"/>
</dbReference>
<organism evidence="2">
    <name type="scientific">uncultured Desulfobacterium sp</name>
    <dbReference type="NCBI Taxonomy" id="201089"/>
    <lineage>
        <taxon>Bacteria</taxon>
        <taxon>Pseudomonadati</taxon>
        <taxon>Thermodesulfobacteriota</taxon>
        <taxon>Desulfobacteria</taxon>
        <taxon>Desulfobacterales</taxon>
        <taxon>Desulfobacteriaceae</taxon>
        <taxon>Desulfobacterium</taxon>
        <taxon>environmental samples</taxon>
    </lineage>
</organism>
<protein>
    <submittedName>
        <fullName evidence="2">ATPase (AAA+ superfamily)-like</fullName>
    </submittedName>
</protein>
<reference evidence="2" key="1">
    <citation type="submission" date="2018-01" db="EMBL/GenBank/DDBJ databases">
        <authorList>
            <person name="Regsiter A."/>
            <person name="William W."/>
        </authorList>
    </citation>
    <scope>NUCLEOTIDE SEQUENCE</scope>
    <source>
        <strain evidence="2">TRIP AH-1</strain>
    </source>
</reference>
<dbReference type="SUPFAM" id="SSF52540">
    <property type="entry name" value="P-loop containing nucleoside triphosphate hydrolases"/>
    <property type="match status" value="1"/>
</dbReference>